<keyword evidence="1" id="KW-0805">Transcription regulation</keyword>
<dbReference type="PANTHER" id="PTHR11267">
    <property type="entry name" value="T-BOX PROTEIN-RELATED"/>
    <property type="match status" value="1"/>
</dbReference>
<dbReference type="EMBL" id="CAAALY010249633">
    <property type="protein sequence ID" value="VEL35347.1"/>
    <property type="molecule type" value="Genomic_DNA"/>
</dbReference>
<keyword evidence="8" id="KW-1185">Reference proteome</keyword>
<sequence length="213" mass="23908">MKMRIFPSLSLKVTGLCPSELYTFFIDMVLVQPNVFKHNAGQWVVSGQADEYPPQQLNCPLIYIQEDSPKLGSYWMESGVNFTRVKITNSKTSKSSDNMIYVYSMHQYLPRIHIARKLDPIHPARTCGLESSRFGLSGNHAASARPAGMGLELVGSYVIPGTQFHTVTAYQNPDVIRVKIENNPFAKGFRNRQDELKNEEMCGSAGTRADVFL</sequence>
<evidence type="ECO:0000259" key="6">
    <source>
        <dbReference type="PROSITE" id="PS50252"/>
    </source>
</evidence>
<proteinExistence type="predicted"/>
<dbReference type="GO" id="GO:0000978">
    <property type="term" value="F:RNA polymerase II cis-regulatory region sequence-specific DNA binding"/>
    <property type="evidence" value="ECO:0007669"/>
    <property type="project" value="InterPro"/>
</dbReference>
<dbReference type="GO" id="GO:0001708">
    <property type="term" value="P:cell fate specification"/>
    <property type="evidence" value="ECO:0007669"/>
    <property type="project" value="TreeGrafter"/>
</dbReference>
<evidence type="ECO:0000256" key="5">
    <source>
        <dbReference type="PROSITE-ProRule" id="PRU00201"/>
    </source>
</evidence>
<dbReference type="GO" id="GO:0005634">
    <property type="term" value="C:nucleus"/>
    <property type="evidence" value="ECO:0007669"/>
    <property type="project" value="UniProtKB-SubCell"/>
</dbReference>
<accession>A0A448XF97</accession>
<reference evidence="7" key="1">
    <citation type="submission" date="2018-11" db="EMBL/GenBank/DDBJ databases">
        <authorList>
            <consortium name="Pathogen Informatics"/>
        </authorList>
    </citation>
    <scope>NUCLEOTIDE SEQUENCE</scope>
</reference>
<evidence type="ECO:0000313" key="7">
    <source>
        <dbReference type="EMBL" id="VEL35347.1"/>
    </source>
</evidence>
<dbReference type="SUPFAM" id="SSF49417">
    <property type="entry name" value="p53-like transcription factors"/>
    <property type="match status" value="1"/>
</dbReference>
<keyword evidence="3" id="KW-0804">Transcription</keyword>
<dbReference type="InterPro" id="IPR008967">
    <property type="entry name" value="p53-like_TF_DNA-bd_sf"/>
</dbReference>
<dbReference type="InterPro" id="IPR046360">
    <property type="entry name" value="T-box_DNA-bd"/>
</dbReference>
<protein>
    <recommendedName>
        <fullName evidence="6">T-box domain-containing protein</fullName>
    </recommendedName>
</protein>
<dbReference type="Proteomes" id="UP000784294">
    <property type="component" value="Unassembled WGS sequence"/>
</dbReference>
<feature type="domain" description="T-box" evidence="6">
    <location>
        <begin position="1"/>
        <end position="191"/>
    </location>
</feature>
<dbReference type="PRINTS" id="PR00937">
    <property type="entry name" value="TBOX"/>
</dbReference>
<dbReference type="GO" id="GO:0045893">
    <property type="term" value="P:positive regulation of DNA-templated transcription"/>
    <property type="evidence" value="ECO:0007669"/>
    <property type="project" value="InterPro"/>
</dbReference>
<keyword evidence="4 5" id="KW-0539">Nucleus</keyword>
<evidence type="ECO:0000256" key="1">
    <source>
        <dbReference type="ARBA" id="ARBA00023015"/>
    </source>
</evidence>
<dbReference type="PROSITE" id="PS50252">
    <property type="entry name" value="TBOX_3"/>
    <property type="match status" value="1"/>
</dbReference>
<dbReference type="InterPro" id="IPR036960">
    <property type="entry name" value="T-box_sf"/>
</dbReference>
<comment type="caution">
    <text evidence="5">Lacks conserved residue(s) required for the propagation of feature annotation.</text>
</comment>
<dbReference type="PANTHER" id="PTHR11267:SF181">
    <property type="entry name" value="OPTOMOTOR-BLIND PROTEIN"/>
    <property type="match status" value="1"/>
</dbReference>
<dbReference type="GO" id="GO:0000981">
    <property type="term" value="F:DNA-binding transcription factor activity, RNA polymerase II-specific"/>
    <property type="evidence" value="ECO:0007669"/>
    <property type="project" value="TreeGrafter"/>
</dbReference>
<dbReference type="Pfam" id="PF00907">
    <property type="entry name" value="T-box"/>
    <property type="match status" value="1"/>
</dbReference>
<comment type="caution">
    <text evidence="7">The sequence shown here is derived from an EMBL/GenBank/DDBJ whole genome shotgun (WGS) entry which is preliminary data.</text>
</comment>
<gene>
    <name evidence="7" type="ORF">PXEA_LOCUS28787</name>
</gene>
<dbReference type="InterPro" id="IPR001699">
    <property type="entry name" value="TF_T-box"/>
</dbReference>
<dbReference type="OrthoDB" id="7442607at2759"/>
<dbReference type="CDD" id="cd00182">
    <property type="entry name" value="T-box"/>
    <property type="match status" value="1"/>
</dbReference>
<evidence type="ECO:0000256" key="2">
    <source>
        <dbReference type="ARBA" id="ARBA00023125"/>
    </source>
</evidence>
<dbReference type="AlphaFoldDB" id="A0A448XF97"/>
<evidence type="ECO:0000313" key="8">
    <source>
        <dbReference type="Proteomes" id="UP000784294"/>
    </source>
</evidence>
<comment type="subcellular location">
    <subcellularLocation>
        <location evidence="5">Nucleus</location>
    </subcellularLocation>
</comment>
<dbReference type="GO" id="GO:0000785">
    <property type="term" value="C:chromatin"/>
    <property type="evidence" value="ECO:0007669"/>
    <property type="project" value="TreeGrafter"/>
</dbReference>
<organism evidence="7 8">
    <name type="scientific">Protopolystoma xenopodis</name>
    <dbReference type="NCBI Taxonomy" id="117903"/>
    <lineage>
        <taxon>Eukaryota</taxon>
        <taxon>Metazoa</taxon>
        <taxon>Spiralia</taxon>
        <taxon>Lophotrochozoa</taxon>
        <taxon>Platyhelminthes</taxon>
        <taxon>Monogenea</taxon>
        <taxon>Polyopisthocotylea</taxon>
        <taxon>Polystomatidea</taxon>
        <taxon>Polystomatidae</taxon>
        <taxon>Protopolystoma</taxon>
    </lineage>
</organism>
<evidence type="ECO:0000256" key="4">
    <source>
        <dbReference type="ARBA" id="ARBA00023242"/>
    </source>
</evidence>
<dbReference type="SMART" id="SM00425">
    <property type="entry name" value="TBOX"/>
    <property type="match status" value="1"/>
</dbReference>
<dbReference type="Gene3D" id="2.60.40.820">
    <property type="entry name" value="Transcription factor, T-box"/>
    <property type="match status" value="1"/>
</dbReference>
<keyword evidence="2 5" id="KW-0238">DNA-binding</keyword>
<evidence type="ECO:0000256" key="3">
    <source>
        <dbReference type="ARBA" id="ARBA00023163"/>
    </source>
</evidence>
<name>A0A448XF97_9PLAT</name>